<sequence length="433" mass="48627">MSDDTFMPVPVLDTSGLTANSVQSSAFSSPNKNLQVANRQDVIQQQSKNDGNDKQQQQQHNRSSYCSLIRNSKIDVLDSASSKKQHSTFSELLKVDTYRSEILSSERQEIRKGLHTMKSKIDGLESDKKRMAKNLEALRLGLDKYSDLLAKGNVLEGTSNRSSKSLLEANNGRQSSRSSRNGDILNDSADGRLDYDKLHYQLRALKEKATRAAANLSKEEKKAEISTGAESHSLLANVQELFSLLKRQNPALHQTALKMYETCGFDGLSSAENLIRNFGAELKILKKKAEKELKVMLRTYDEMSKDSKSEENIRKQNSLVAEMEQKDTYLQRLNCQIEWLKKLSTKTEPHKSTPVRRCRERSVSTPPAVGRVKGKGSQVIRHTVSSYQRINQQRGSTGVAHSHAKRRAAYFAKVLKEIRVAREIVAESGSINV</sequence>
<dbReference type="WBParaSite" id="nRc.2.0.1.t09019-RA">
    <property type="protein sequence ID" value="nRc.2.0.1.t09019-RA"/>
    <property type="gene ID" value="nRc.2.0.1.g09019"/>
</dbReference>
<organism evidence="3 4">
    <name type="scientific">Romanomermis culicivorax</name>
    <name type="common">Nematode worm</name>
    <dbReference type="NCBI Taxonomy" id="13658"/>
    <lineage>
        <taxon>Eukaryota</taxon>
        <taxon>Metazoa</taxon>
        <taxon>Ecdysozoa</taxon>
        <taxon>Nematoda</taxon>
        <taxon>Enoplea</taxon>
        <taxon>Dorylaimia</taxon>
        <taxon>Mermithida</taxon>
        <taxon>Mermithoidea</taxon>
        <taxon>Mermithidae</taxon>
        <taxon>Romanomermis</taxon>
    </lineage>
</organism>
<dbReference type="Proteomes" id="UP000887565">
    <property type="component" value="Unplaced"/>
</dbReference>
<keyword evidence="3" id="KW-1185">Reference proteome</keyword>
<evidence type="ECO:0000256" key="1">
    <source>
        <dbReference type="SAM" id="Coils"/>
    </source>
</evidence>
<proteinExistence type="predicted"/>
<feature type="coiled-coil region" evidence="1">
    <location>
        <begin position="268"/>
        <end position="306"/>
    </location>
</feature>
<reference evidence="4" key="1">
    <citation type="submission" date="2022-11" db="UniProtKB">
        <authorList>
            <consortium name="WormBaseParasite"/>
        </authorList>
    </citation>
    <scope>IDENTIFICATION</scope>
</reference>
<keyword evidence="1" id="KW-0175">Coiled coil</keyword>
<dbReference type="AlphaFoldDB" id="A0A915I6M8"/>
<feature type="region of interest" description="Disordered" evidence="2">
    <location>
        <begin position="161"/>
        <end position="186"/>
    </location>
</feature>
<accession>A0A915I6M8</accession>
<feature type="compositionally biased region" description="Low complexity" evidence="2">
    <location>
        <begin position="170"/>
        <end position="182"/>
    </location>
</feature>
<evidence type="ECO:0000313" key="3">
    <source>
        <dbReference type="Proteomes" id="UP000887565"/>
    </source>
</evidence>
<evidence type="ECO:0000256" key="2">
    <source>
        <dbReference type="SAM" id="MobiDB-lite"/>
    </source>
</evidence>
<evidence type="ECO:0000313" key="4">
    <source>
        <dbReference type="WBParaSite" id="nRc.2.0.1.t09019-RA"/>
    </source>
</evidence>
<name>A0A915I6M8_ROMCU</name>
<protein>
    <submittedName>
        <fullName evidence="4">Uncharacterized protein</fullName>
    </submittedName>
</protein>
<feature type="region of interest" description="Disordered" evidence="2">
    <location>
        <begin position="348"/>
        <end position="377"/>
    </location>
</feature>